<dbReference type="Pfam" id="PF03061">
    <property type="entry name" value="4HBT"/>
    <property type="match status" value="1"/>
</dbReference>
<protein>
    <recommendedName>
        <fullName evidence="3">Thioesterase domain-containing protein</fullName>
    </recommendedName>
</protein>
<dbReference type="AlphaFoldDB" id="A0A2Z2NQ54"/>
<evidence type="ECO:0000259" key="3">
    <source>
        <dbReference type="Pfam" id="PF03061"/>
    </source>
</evidence>
<dbReference type="PANTHER" id="PTHR21660">
    <property type="entry name" value="THIOESTERASE SUPERFAMILY MEMBER-RELATED"/>
    <property type="match status" value="1"/>
</dbReference>
<dbReference type="InterPro" id="IPR039298">
    <property type="entry name" value="ACOT13"/>
</dbReference>
<dbReference type="NCBIfam" id="TIGR00369">
    <property type="entry name" value="unchar_dom_1"/>
    <property type="match status" value="1"/>
</dbReference>
<proteinExistence type="inferred from homology"/>
<dbReference type="KEGG" id="gai:IMCC3135_16805"/>
<accession>A0A2Z2NQ54</accession>
<keyword evidence="5" id="KW-1185">Reference proteome</keyword>
<dbReference type="EMBL" id="CP018632">
    <property type="protein sequence ID" value="ASJ73443.1"/>
    <property type="molecule type" value="Genomic_DNA"/>
</dbReference>
<dbReference type="PANTHER" id="PTHR21660:SF1">
    <property type="entry name" value="ACYL-COENZYME A THIOESTERASE 13"/>
    <property type="match status" value="1"/>
</dbReference>
<dbReference type="InterPro" id="IPR006683">
    <property type="entry name" value="Thioestr_dom"/>
</dbReference>
<evidence type="ECO:0000256" key="2">
    <source>
        <dbReference type="ARBA" id="ARBA00022801"/>
    </source>
</evidence>
<gene>
    <name evidence="4" type="ORF">IMCC3135_16805</name>
</gene>
<dbReference type="Gene3D" id="3.10.129.10">
    <property type="entry name" value="Hotdog Thioesterase"/>
    <property type="match status" value="1"/>
</dbReference>
<dbReference type="SUPFAM" id="SSF54637">
    <property type="entry name" value="Thioesterase/thiol ester dehydrase-isomerase"/>
    <property type="match status" value="1"/>
</dbReference>
<name>A0A2Z2NQ54_9GAMM</name>
<evidence type="ECO:0000256" key="1">
    <source>
        <dbReference type="ARBA" id="ARBA00008324"/>
    </source>
</evidence>
<dbReference type="Proteomes" id="UP000250079">
    <property type="component" value="Chromosome"/>
</dbReference>
<dbReference type="InterPro" id="IPR029069">
    <property type="entry name" value="HotDog_dom_sf"/>
</dbReference>
<evidence type="ECO:0000313" key="4">
    <source>
        <dbReference type="EMBL" id="ASJ73443.1"/>
    </source>
</evidence>
<feature type="domain" description="Thioesterase" evidence="3">
    <location>
        <begin position="42"/>
        <end position="114"/>
    </location>
</feature>
<organism evidence="4 5">
    <name type="scientific">Granulosicoccus antarcticus IMCC3135</name>
    <dbReference type="NCBI Taxonomy" id="1192854"/>
    <lineage>
        <taxon>Bacteria</taxon>
        <taxon>Pseudomonadati</taxon>
        <taxon>Pseudomonadota</taxon>
        <taxon>Gammaproteobacteria</taxon>
        <taxon>Chromatiales</taxon>
        <taxon>Granulosicoccaceae</taxon>
        <taxon>Granulosicoccus</taxon>
    </lineage>
</organism>
<evidence type="ECO:0000313" key="5">
    <source>
        <dbReference type="Proteomes" id="UP000250079"/>
    </source>
</evidence>
<reference evidence="4 5" key="1">
    <citation type="submission" date="2016-12" db="EMBL/GenBank/DDBJ databases">
        <authorList>
            <person name="Song W.-J."/>
            <person name="Kurnit D.M."/>
        </authorList>
    </citation>
    <scope>NUCLEOTIDE SEQUENCE [LARGE SCALE GENOMIC DNA]</scope>
    <source>
        <strain evidence="4 5">IMCC3135</strain>
    </source>
</reference>
<keyword evidence="2" id="KW-0378">Hydrolase</keyword>
<comment type="similarity">
    <text evidence="1">Belongs to the thioesterase PaaI family.</text>
</comment>
<sequence>MTNSWGKMSRFTELLGIEVEESGLGYAILTCAWKPEFANDSNVTHGGVIATIMDTACGVALVSDENGKRASRVVTVSFSLSYIAPFREGDRVRCTARLAGGGRKLKTVKVELESAVTSDLIASGFGTFRQIANR</sequence>
<dbReference type="InterPro" id="IPR003736">
    <property type="entry name" value="PAAI_dom"/>
</dbReference>
<dbReference type="CDD" id="cd03443">
    <property type="entry name" value="PaaI_thioesterase"/>
    <property type="match status" value="1"/>
</dbReference>
<dbReference type="GO" id="GO:0047617">
    <property type="term" value="F:fatty acyl-CoA hydrolase activity"/>
    <property type="evidence" value="ECO:0007669"/>
    <property type="project" value="InterPro"/>
</dbReference>